<gene>
    <name evidence="1" type="ORF">WUBG_16879</name>
</gene>
<dbReference type="Proteomes" id="UP000004810">
    <property type="component" value="Unassembled WGS sequence"/>
</dbReference>
<protein>
    <submittedName>
        <fullName evidence="1">Uncharacterized protein</fullName>
    </submittedName>
</protein>
<sequence>MLSHNFIFRKRSESGLPWVAKTGIYLYDGETGESRVPGSE</sequence>
<evidence type="ECO:0000313" key="1">
    <source>
        <dbReference type="EMBL" id="EJW72211.1"/>
    </source>
</evidence>
<reference evidence="2" key="1">
    <citation type="submission" date="2012-08" db="EMBL/GenBank/DDBJ databases">
        <title>The Genome Sequence of Wuchereria bancrofti.</title>
        <authorList>
            <person name="Nutman T.B."/>
            <person name="Fink D.L."/>
            <person name="Russ C."/>
            <person name="Young S."/>
            <person name="Zeng Q."/>
            <person name="Koehrsen M."/>
            <person name="Alvarado L."/>
            <person name="Berlin A."/>
            <person name="Chapman S.B."/>
            <person name="Chen Z."/>
            <person name="Freedman E."/>
            <person name="Gellesch M."/>
            <person name="Goldberg J."/>
            <person name="Griggs A."/>
            <person name="Gujja S."/>
            <person name="Heilman E.R."/>
            <person name="Heiman D."/>
            <person name="Hepburn T."/>
            <person name="Howarth C."/>
            <person name="Jen D."/>
            <person name="Larson L."/>
            <person name="Lewis B."/>
            <person name="Mehta T."/>
            <person name="Park D."/>
            <person name="Pearson M."/>
            <person name="Roberts A."/>
            <person name="Saif S."/>
            <person name="Shea T."/>
            <person name="Shenoy N."/>
            <person name="Sisk P."/>
            <person name="Stolte C."/>
            <person name="Sykes S."/>
            <person name="Walk T."/>
            <person name="White J."/>
            <person name="Yandava C."/>
            <person name="Haas B."/>
            <person name="Henn M.R."/>
            <person name="Nusbaum C."/>
            <person name="Birren B."/>
        </authorList>
    </citation>
    <scope>NUCLEOTIDE SEQUENCE [LARGE SCALE GENOMIC DNA]</scope>
    <source>
        <strain evidence="2">NA</strain>
    </source>
</reference>
<comment type="caution">
    <text evidence="1">The sequence shown here is derived from an EMBL/GenBank/DDBJ whole genome shotgun (WGS) entry which is preliminary data.</text>
</comment>
<name>J9DRJ1_WUCBA</name>
<dbReference type="AlphaFoldDB" id="J9DRJ1"/>
<proteinExistence type="predicted"/>
<organism evidence="1 2">
    <name type="scientific">Wuchereria bancrofti</name>
    <dbReference type="NCBI Taxonomy" id="6293"/>
    <lineage>
        <taxon>Eukaryota</taxon>
        <taxon>Metazoa</taxon>
        <taxon>Ecdysozoa</taxon>
        <taxon>Nematoda</taxon>
        <taxon>Chromadorea</taxon>
        <taxon>Rhabditida</taxon>
        <taxon>Spirurina</taxon>
        <taxon>Spiruromorpha</taxon>
        <taxon>Filarioidea</taxon>
        <taxon>Onchocercidae</taxon>
        <taxon>Wuchereria</taxon>
    </lineage>
</organism>
<accession>J9DRJ1</accession>
<evidence type="ECO:0000313" key="2">
    <source>
        <dbReference type="Proteomes" id="UP000004810"/>
    </source>
</evidence>
<dbReference type="EMBL" id="ADBV01016666">
    <property type="protein sequence ID" value="EJW72211.1"/>
    <property type="molecule type" value="Genomic_DNA"/>
</dbReference>